<dbReference type="PRINTS" id="PR00080">
    <property type="entry name" value="SDRFAMILY"/>
</dbReference>
<dbReference type="SUPFAM" id="SSF51735">
    <property type="entry name" value="NAD(P)-binding Rossmann-fold domains"/>
    <property type="match status" value="1"/>
</dbReference>
<evidence type="ECO:0000313" key="5">
    <source>
        <dbReference type="RefSeq" id="XP_022093125.1"/>
    </source>
</evidence>
<reference evidence="4 5" key="1">
    <citation type="submission" date="2025-04" db="UniProtKB">
        <authorList>
            <consortium name="RefSeq"/>
        </authorList>
    </citation>
    <scope>IDENTIFICATION</scope>
</reference>
<evidence type="ECO:0000313" key="3">
    <source>
        <dbReference type="Proteomes" id="UP000694845"/>
    </source>
</evidence>
<dbReference type="KEGG" id="aplc:110980596"/>
<dbReference type="PANTHER" id="PTHR43157:SF31">
    <property type="entry name" value="PHOSPHATIDYLINOSITOL-GLYCAN BIOSYNTHESIS CLASS F PROTEIN"/>
    <property type="match status" value="1"/>
</dbReference>
<evidence type="ECO:0000313" key="6">
    <source>
        <dbReference type="RefSeq" id="XP_022093126.1"/>
    </source>
</evidence>
<dbReference type="Proteomes" id="UP000694845">
    <property type="component" value="Unplaced"/>
</dbReference>
<sequence length="276" mass="30323">MSAASMVGRIILVTGASDGIGKHTALKLAQMGATVLMHGRNTEKIHHAKREIAEKTGNKTLEVYTADLASLREVHHLSEDIHSKYSRLDVLINNAGVYMLNREESKDGYEMTFAVNVLAPFLLTSLLLDLLKAGKSSRIVHVSSISHLNCNKVNLDDLNSKLDYRDGRPAYALSKVCEIMYTYKMAELLQDANITVNCLDPGTVNTNMLLKSWGPVGIPVGEANFVYQTAADPALDGVTGRYFVDNKDTKSSAISYDKTLQDKVWDILVKLTGATF</sequence>
<evidence type="ECO:0000313" key="4">
    <source>
        <dbReference type="RefSeq" id="XP_022093124.1"/>
    </source>
</evidence>
<dbReference type="GeneID" id="110980596"/>
<dbReference type="RefSeq" id="XP_022093126.1">
    <property type="nucleotide sequence ID" value="XM_022237434.1"/>
</dbReference>
<dbReference type="Gene3D" id="3.40.50.720">
    <property type="entry name" value="NAD(P)-binding Rossmann-like Domain"/>
    <property type="match status" value="1"/>
</dbReference>
<proteinExistence type="inferred from homology"/>
<accession>A0A8B7YIP5</accession>
<dbReference type="RefSeq" id="XP_022093124.1">
    <property type="nucleotide sequence ID" value="XM_022237432.1"/>
</dbReference>
<dbReference type="Pfam" id="PF00106">
    <property type="entry name" value="adh_short"/>
    <property type="match status" value="1"/>
</dbReference>
<name>A0A8B7YIP5_ACAPL</name>
<keyword evidence="1" id="KW-0560">Oxidoreductase</keyword>
<evidence type="ECO:0000313" key="7">
    <source>
        <dbReference type="RefSeq" id="XP_022093127.1"/>
    </source>
</evidence>
<dbReference type="PRINTS" id="PR00081">
    <property type="entry name" value="GDHRDH"/>
</dbReference>
<dbReference type="InterPro" id="IPR036291">
    <property type="entry name" value="NAD(P)-bd_dom_sf"/>
</dbReference>
<evidence type="ECO:0000256" key="1">
    <source>
        <dbReference type="ARBA" id="ARBA00023002"/>
    </source>
</evidence>
<dbReference type="RefSeq" id="XP_022093125.1">
    <property type="nucleotide sequence ID" value="XM_022237433.1"/>
</dbReference>
<dbReference type="InterPro" id="IPR002347">
    <property type="entry name" value="SDR_fam"/>
</dbReference>
<dbReference type="OMA" id="FHWYGRA"/>
<gene>
    <name evidence="4 5 6 7" type="primary">LOC110980596</name>
</gene>
<dbReference type="RefSeq" id="XP_022093127.1">
    <property type="nucleotide sequence ID" value="XM_022237435.1"/>
</dbReference>
<dbReference type="AlphaFoldDB" id="A0A8B7YIP5"/>
<evidence type="ECO:0000256" key="2">
    <source>
        <dbReference type="RuleBase" id="RU000363"/>
    </source>
</evidence>
<dbReference type="GO" id="GO:0016491">
    <property type="term" value="F:oxidoreductase activity"/>
    <property type="evidence" value="ECO:0007669"/>
    <property type="project" value="UniProtKB-KW"/>
</dbReference>
<dbReference type="PANTHER" id="PTHR43157">
    <property type="entry name" value="PHOSPHATIDYLINOSITOL-GLYCAN BIOSYNTHESIS CLASS F PROTEIN-RELATED"/>
    <property type="match status" value="1"/>
</dbReference>
<comment type="similarity">
    <text evidence="2">Belongs to the short-chain dehydrogenases/reductases (SDR) family.</text>
</comment>
<protein>
    <submittedName>
        <fullName evidence="4 5">Retinol dehydrogenase 14-like</fullName>
    </submittedName>
</protein>
<dbReference type="OrthoDB" id="191139at2759"/>
<keyword evidence="3" id="KW-1185">Reference proteome</keyword>
<organism evidence="3 4">
    <name type="scientific">Acanthaster planci</name>
    <name type="common">Crown-of-thorns starfish</name>
    <dbReference type="NCBI Taxonomy" id="133434"/>
    <lineage>
        <taxon>Eukaryota</taxon>
        <taxon>Metazoa</taxon>
        <taxon>Echinodermata</taxon>
        <taxon>Eleutherozoa</taxon>
        <taxon>Asterozoa</taxon>
        <taxon>Asteroidea</taxon>
        <taxon>Valvatacea</taxon>
        <taxon>Valvatida</taxon>
        <taxon>Acanthasteridae</taxon>
        <taxon>Acanthaster</taxon>
    </lineage>
</organism>